<sequence length="87" mass="10159">MTKKTYSAQLAKEAIKKLNKKSDYNLNFILEDAIAELKVGKNLVDFEIKDYFELMEIDQEFTSGEFNPSELKVKLLMLCEKIINKTY</sequence>
<comment type="caution">
    <text evidence="1">The sequence shown here is derived from an EMBL/GenBank/DDBJ whole genome shotgun (WGS) entry which is preliminary data.</text>
</comment>
<gene>
    <name evidence="1" type="ORF">ACFOOI_14690</name>
</gene>
<dbReference type="Proteomes" id="UP001595616">
    <property type="component" value="Unassembled WGS sequence"/>
</dbReference>
<protein>
    <submittedName>
        <fullName evidence="1">Uncharacterized protein</fullName>
    </submittedName>
</protein>
<organism evidence="1 2">
    <name type="scientific">Lacihabitans lacunae</name>
    <dbReference type="NCBI Taxonomy" id="1028214"/>
    <lineage>
        <taxon>Bacteria</taxon>
        <taxon>Pseudomonadati</taxon>
        <taxon>Bacteroidota</taxon>
        <taxon>Cytophagia</taxon>
        <taxon>Cytophagales</taxon>
        <taxon>Leadbetterellaceae</taxon>
        <taxon>Lacihabitans</taxon>
    </lineage>
</organism>
<dbReference type="EMBL" id="JBHRYQ010000001">
    <property type="protein sequence ID" value="MFC3811908.1"/>
    <property type="molecule type" value="Genomic_DNA"/>
</dbReference>
<evidence type="ECO:0000313" key="2">
    <source>
        <dbReference type="Proteomes" id="UP001595616"/>
    </source>
</evidence>
<keyword evidence="2" id="KW-1185">Reference proteome</keyword>
<proteinExistence type="predicted"/>
<accession>A0ABV7YX82</accession>
<evidence type="ECO:0000313" key="1">
    <source>
        <dbReference type="EMBL" id="MFC3811908.1"/>
    </source>
</evidence>
<name>A0ABV7YX82_9BACT</name>
<reference evidence="2" key="1">
    <citation type="journal article" date="2019" name="Int. J. Syst. Evol. Microbiol.">
        <title>The Global Catalogue of Microorganisms (GCM) 10K type strain sequencing project: providing services to taxonomists for standard genome sequencing and annotation.</title>
        <authorList>
            <consortium name="The Broad Institute Genomics Platform"/>
            <consortium name="The Broad Institute Genome Sequencing Center for Infectious Disease"/>
            <person name="Wu L."/>
            <person name="Ma J."/>
        </authorList>
    </citation>
    <scope>NUCLEOTIDE SEQUENCE [LARGE SCALE GENOMIC DNA]</scope>
    <source>
        <strain evidence="2">CECT 7956</strain>
    </source>
</reference>
<dbReference type="RefSeq" id="WP_379838760.1">
    <property type="nucleotide sequence ID" value="NZ_JBHRYQ010000001.1"/>
</dbReference>